<accession>A0ABV7Q7V9</accession>
<evidence type="ECO:0000313" key="2">
    <source>
        <dbReference type="EMBL" id="MFC3495227.1"/>
    </source>
</evidence>
<sequence>MTDTEQSTAMGADSVDAHRRARRVSPPVFSTAASRPASSIPDQASGSS</sequence>
<protein>
    <submittedName>
        <fullName evidence="2">Uncharacterized protein</fullName>
    </submittedName>
</protein>
<dbReference type="RefSeq" id="WP_387979713.1">
    <property type="nucleotide sequence ID" value="NZ_JBHRWO010000021.1"/>
</dbReference>
<evidence type="ECO:0000313" key="3">
    <source>
        <dbReference type="Proteomes" id="UP001595712"/>
    </source>
</evidence>
<dbReference type="EMBL" id="JBHRWO010000021">
    <property type="protein sequence ID" value="MFC3495227.1"/>
    <property type="molecule type" value="Genomic_DNA"/>
</dbReference>
<gene>
    <name evidence="2" type="ORF">ACFO8M_22295</name>
</gene>
<dbReference type="Proteomes" id="UP001595712">
    <property type="component" value="Unassembled WGS sequence"/>
</dbReference>
<name>A0ABV7Q7V9_9ACTN</name>
<feature type="region of interest" description="Disordered" evidence="1">
    <location>
        <begin position="1"/>
        <end position="48"/>
    </location>
</feature>
<evidence type="ECO:0000256" key="1">
    <source>
        <dbReference type="SAM" id="MobiDB-lite"/>
    </source>
</evidence>
<reference evidence="3" key="1">
    <citation type="journal article" date="2019" name="Int. J. Syst. Evol. Microbiol.">
        <title>The Global Catalogue of Microorganisms (GCM) 10K type strain sequencing project: providing services to taxonomists for standard genome sequencing and annotation.</title>
        <authorList>
            <consortium name="The Broad Institute Genomics Platform"/>
            <consortium name="The Broad Institute Genome Sequencing Center for Infectious Disease"/>
            <person name="Wu L."/>
            <person name="Ma J."/>
        </authorList>
    </citation>
    <scope>NUCLEOTIDE SEQUENCE [LARGE SCALE GENOMIC DNA]</scope>
    <source>
        <strain evidence="3">CGMCC 4.7396</strain>
    </source>
</reference>
<feature type="compositionally biased region" description="Polar residues" evidence="1">
    <location>
        <begin position="31"/>
        <end position="48"/>
    </location>
</feature>
<keyword evidence="3" id="KW-1185">Reference proteome</keyword>
<comment type="caution">
    <text evidence="2">The sequence shown here is derived from an EMBL/GenBank/DDBJ whole genome shotgun (WGS) entry which is preliminary data.</text>
</comment>
<organism evidence="2 3">
    <name type="scientific">Glycomyces rhizosphaerae</name>
    <dbReference type="NCBI Taxonomy" id="2054422"/>
    <lineage>
        <taxon>Bacteria</taxon>
        <taxon>Bacillati</taxon>
        <taxon>Actinomycetota</taxon>
        <taxon>Actinomycetes</taxon>
        <taxon>Glycomycetales</taxon>
        <taxon>Glycomycetaceae</taxon>
        <taxon>Glycomyces</taxon>
    </lineage>
</organism>
<proteinExistence type="predicted"/>